<dbReference type="InterPro" id="IPR020904">
    <property type="entry name" value="Sc_DH/Rdtase_CS"/>
</dbReference>
<reference evidence="2" key="1">
    <citation type="journal article" date="2015" name="PLoS Genet.">
        <title>Genome Sequence and Transcriptome Analyses of Chrysochromulina tobin: Metabolic Tools for Enhanced Algal Fitness in the Prominent Order Prymnesiales (Haptophyceae).</title>
        <authorList>
            <person name="Hovde B.T."/>
            <person name="Deodato C.R."/>
            <person name="Hunsperger H.M."/>
            <person name="Ryken S.A."/>
            <person name="Yost W."/>
            <person name="Jha R.K."/>
            <person name="Patterson J."/>
            <person name="Monnat R.J. Jr."/>
            <person name="Barlow S.B."/>
            <person name="Starkenburg S.R."/>
            <person name="Cattolico R.A."/>
        </authorList>
    </citation>
    <scope>NUCLEOTIDE SEQUENCE</scope>
    <source>
        <strain evidence="2">CCMP291</strain>
    </source>
</reference>
<organism evidence="1 2">
    <name type="scientific">Chrysochromulina tobinii</name>
    <dbReference type="NCBI Taxonomy" id="1460289"/>
    <lineage>
        <taxon>Eukaryota</taxon>
        <taxon>Haptista</taxon>
        <taxon>Haptophyta</taxon>
        <taxon>Prymnesiophyceae</taxon>
        <taxon>Prymnesiales</taxon>
        <taxon>Chrysochromulinaceae</taxon>
        <taxon>Chrysochromulina</taxon>
    </lineage>
</organism>
<proteinExistence type="predicted"/>
<dbReference type="PANTHER" id="PTHR44147">
    <property type="entry name" value="DEHYDROGENASE/REDUCTASE SDR FAMILY MEMBER 1"/>
    <property type="match status" value="1"/>
</dbReference>
<dbReference type="Pfam" id="PF00106">
    <property type="entry name" value="adh_short"/>
    <property type="match status" value="1"/>
</dbReference>
<keyword evidence="2" id="KW-1185">Reference proteome</keyword>
<dbReference type="InterPro" id="IPR002347">
    <property type="entry name" value="SDR_fam"/>
</dbReference>
<accession>A0A0M0K530</accession>
<dbReference type="SUPFAM" id="SSF51735">
    <property type="entry name" value="NAD(P)-binding Rossmann-fold domains"/>
    <property type="match status" value="1"/>
</dbReference>
<sequence length="199" mass="20736">MPALLESSRSSGASDGPPPLVILVSSFGGKSYTFNVAYGVGKAAIDRLASDMAFQLAKHRIGTISLYPGVVKTEGNLEMEKQGTWAAASGGLDLMTGETPALSGKAVCALAGLGADVLLTKYSGKVAVVAELAKELGFAEDDGSVPPSIRSLKYLAPNFVFPAIERESGKPVPDWMKSAVPDWLLPWSVFSGGPPPEPK</sequence>
<gene>
    <name evidence="1" type="ORF">Ctob_013035</name>
</gene>
<dbReference type="PROSITE" id="PS00061">
    <property type="entry name" value="ADH_SHORT"/>
    <property type="match status" value="1"/>
</dbReference>
<evidence type="ECO:0000313" key="1">
    <source>
        <dbReference type="EMBL" id="KOO33722.1"/>
    </source>
</evidence>
<dbReference type="OrthoDB" id="1933717at2759"/>
<protein>
    <submittedName>
        <fullName evidence="1">Short-chain dehydrogenase reductase sdr</fullName>
    </submittedName>
</protein>
<dbReference type="InterPro" id="IPR036291">
    <property type="entry name" value="NAD(P)-bd_dom_sf"/>
</dbReference>
<dbReference type="Gene3D" id="3.40.50.720">
    <property type="entry name" value="NAD(P)-binding Rossmann-like Domain"/>
    <property type="match status" value="1"/>
</dbReference>
<name>A0A0M0K530_9EUKA</name>
<dbReference type="AlphaFoldDB" id="A0A0M0K530"/>
<evidence type="ECO:0000313" key="2">
    <source>
        <dbReference type="Proteomes" id="UP000037460"/>
    </source>
</evidence>
<dbReference type="EMBL" id="JWZX01001444">
    <property type="protein sequence ID" value="KOO33722.1"/>
    <property type="molecule type" value="Genomic_DNA"/>
</dbReference>
<dbReference type="Proteomes" id="UP000037460">
    <property type="component" value="Unassembled WGS sequence"/>
</dbReference>
<dbReference type="PANTHER" id="PTHR44147:SF2">
    <property type="entry name" value="DEHYDROGENASE_REDUCTASE SDR FAMILY MEMBER 1"/>
    <property type="match status" value="1"/>
</dbReference>
<comment type="caution">
    <text evidence="1">The sequence shown here is derived from an EMBL/GenBank/DDBJ whole genome shotgun (WGS) entry which is preliminary data.</text>
</comment>